<evidence type="ECO:0000313" key="5">
    <source>
        <dbReference type="Proteomes" id="UP000067626"/>
    </source>
</evidence>
<feature type="chain" id="PRO_5005459308" description="Polymer-forming cytoskeletal protein" evidence="3">
    <location>
        <begin position="25"/>
        <end position="342"/>
    </location>
</feature>
<feature type="region of interest" description="Disordered" evidence="1">
    <location>
        <begin position="27"/>
        <end position="67"/>
    </location>
</feature>
<reference evidence="4 5" key="1">
    <citation type="submission" date="2015-07" db="EMBL/GenBank/DDBJ databases">
        <title>Genome analysis of myxobacterium Chondromyces crocatus Cm c5 reveals a high potential for natural compound synthesis and the genetic basis for the loss of fruiting body formation.</title>
        <authorList>
            <person name="Zaburannyi N."/>
            <person name="Bunk B."/>
            <person name="Maier J."/>
            <person name="Overmann J."/>
            <person name="Mueller R."/>
        </authorList>
    </citation>
    <scope>NUCLEOTIDE SEQUENCE [LARGE SCALE GENOMIC DNA]</scope>
    <source>
        <strain evidence="4 5">Cm c5</strain>
    </source>
</reference>
<evidence type="ECO:0000256" key="3">
    <source>
        <dbReference type="SAM" id="SignalP"/>
    </source>
</evidence>
<feature type="transmembrane region" description="Helical" evidence="2">
    <location>
        <begin position="287"/>
        <end position="305"/>
    </location>
</feature>
<dbReference type="OrthoDB" id="3238663at2"/>
<dbReference type="AlphaFoldDB" id="A0A0K1EEJ1"/>
<feature type="compositionally biased region" description="Low complexity" evidence="1">
    <location>
        <begin position="27"/>
        <end position="39"/>
    </location>
</feature>
<organism evidence="4 5">
    <name type="scientific">Chondromyces crocatus</name>
    <dbReference type="NCBI Taxonomy" id="52"/>
    <lineage>
        <taxon>Bacteria</taxon>
        <taxon>Pseudomonadati</taxon>
        <taxon>Myxococcota</taxon>
        <taxon>Polyangia</taxon>
        <taxon>Polyangiales</taxon>
        <taxon>Polyangiaceae</taxon>
        <taxon>Chondromyces</taxon>
    </lineage>
</organism>
<name>A0A0K1EEJ1_CHOCO</name>
<protein>
    <recommendedName>
        <fullName evidence="6">Polymer-forming cytoskeletal protein</fullName>
    </recommendedName>
</protein>
<feature type="transmembrane region" description="Helical" evidence="2">
    <location>
        <begin position="249"/>
        <end position="275"/>
    </location>
</feature>
<feature type="transmembrane region" description="Helical" evidence="2">
    <location>
        <begin position="222"/>
        <end position="243"/>
    </location>
</feature>
<keyword evidence="3" id="KW-0732">Signal</keyword>
<keyword evidence="2" id="KW-0812">Transmembrane</keyword>
<sequence>MVRRNALALLALFVSLLCSLPVAAQPPDTAAQPPDTTAAPPAPAATPVESASPSEGAHGAPSEVSASPVMPYEKSDLLFRMGEPLEIDVGKRVGQAVTLGSDAHVAGTVTDDLLVIGGNAVVTGEVLGDVTVVGGQLELGAAARVGNVTLVQSEMKLAPGAAILGQVTRSSGPIWGWGVGWFFWLSASAFVVVCGLVFAALGGRQLAGAAMLLSRRPGSAGLSALALWVGLPLLATLALMSVVGIPIGFAVLFFALPVLWFLGYLVFGAEVGLLLGKWRGAKVPTDHPYVAVAVGLLVMQLVAFVPWIGGLFAFLAGLWGAGALVLRSLRVLQGEPQEVMAA</sequence>
<keyword evidence="5" id="KW-1185">Reference proteome</keyword>
<dbReference type="STRING" id="52.CMC5_032390"/>
<feature type="signal peptide" evidence="3">
    <location>
        <begin position="1"/>
        <end position="24"/>
    </location>
</feature>
<evidence type="ECO:0008006" key="6">
    <source>
        <dbReference type="Google" id="ProtNLM"/>
    </source>
</evidence>
<evidence type="ECO:0000256" key="1">
    <source>
        <dbReference type="SAM" id="MobiDB-lite"/>
    </source>
</evidence>
<dbReference type="EMBL" id="CP012159">
    <property type="protein sequence ID" value="AKT39092.1"/>
    <property type="molecule type" value="Genomic_DNA"/>
</dbReference>
<gene>
    <name evidence="4" type="ORF">CMC5_032390</name>
</gene>
<proteinExistence type="predicted"/>
<accession>A0A0K1EEJ1</accession>
<keyword evidence="2" id="KW-0472">Membrane</keyword>
<dbReference type="Proteomes" id="UP000067626">
    <property type="component" value="Chromosome"/>
</dbReference>
<evidence type="ECO:0000256" key="2">
    <source>
        <dbReference type="SAM" id="Phobius"/>
    </source>
</evidence>
<feature type="transmembrane region" description="Helical" evidence="2">
    <location>
        <begin position="174"/>
        <end position="201"/>
    </location>
</feature>
<evidence type="ECO:0000313" key="4">
    <source>
        <dbReference type="EMBL" id="AKT39092.1"/>
    </source>
</evidence>
<dbReference type="RefSeq" id="WP_050431235.1">
    <property type="nucleotide sequence ID" value="NZ_CP012159.1"/>
</dbReference>
<keyword evidence="2" id="KW-1133">Transmembrane helix</keyword>
<dbReference type="KEGG" id="ccro:CMC5_032390"/>